<organism evidence="3 4">
    <name type="scientific">Polyplosphaeria fusca</name>
    <dbReference type="NCBI Taxonomy" id="682080"/>
    <lineage>
        <taxon>Eukaryota</taxon>
        <taxon>Fungi</taxon>
        <taxon>Dikarya</taxon>
        <taxon>Ascomycota</taxon>
        <taxon>Pezizomycotina</taxon>
        <taxon>Dothideomycetes</taxon>
        <taxon>Pleosporomycetidae</taxon>
        <taxon>Pleosporales</taxon>
        <taxon>Tetraplosphaeriaceae</taxon>
        <taxon>Polyplosphaeria</taxon>
    </lineage>
</organism>
<reference evidence="3" key="1">
    <citation type="journal article" date="2020" name="Stud. Mycol.">
        <title>101 Dothideomycetes genomes: a test case for predicting lifestyles and emergence of pathogens.</title>
        <authorList>
            <person name="Haridas S."/>
            <person name="Albert R."/>
            <person name="Binder M."/>
            <person name="Bloem J."/>
            <person name="Labutti K."/>
            <person name="Salamov A."/>
            <person name="Andreopoulos B."/>
            <person name="Baker S."/>
            <person name="Barry K."/>
            <person name="Bills G."/>
            <person name="Bluhm B."/>
            <person name="Cannon C."/>
            <person name="Castanera R."/>
            <person name="Culley D."/>
            <person name="Daum C."/>
            <person name="Ezra D."/>
            <person name="Gonzalez J."/>
            <person name="Henrissat B."/>
            <person name="Kuo A."/>
            <person name="Liang C."/>
            <person name="Lipzen A."/>
            <person name="Lutzoni F."/>
            <person name="Magnuson J."/>
            <person name="Mondo S."/>
            <person name="Nolan M."/>
            <person name="Ohm R."/>
            <person name="Pangilinan J."/>
            <person name="Park H.-J."/>
            <person name="Ramirez L."/>
            <person name="Alfaro M."/>
            <person name="Sun H."/>
            <person name="Tritt A."/>
            <person name="Yoshinaga Y."/>
            <person name="Zwiers L.-H."/>
            <person name="Turgeon B."/>
            <person name="Goodwin S."/>
            <person name="Spatafora J."/>
            <person name="Crous P."/>
            <person name="Grigoriev I."/>
        </authorList>
    </citation>
    <scope>NUCLEOTIDE SEQUENCE</scope>
    <source>
        <strain evidence="3">CBS 125425</strain>
    </source>
</reference>
<protein>
    <recommendedName>
        <fullName evidence="2">Clr5 domain-containing protein</fullName>
    </recommendedName>
</protein>
<dbReference type="EMBL" id="ML996106">
    <property type="protein sequence ID" value="KAF2738925.1"/>
    <property type="molecule type" value="Genomic_DNA"/>
</dbReference>
<evidence type="ECO:0000259" key="2">
    <source>
        <dbReference type="Pfam" id="PF14420"/>
    </source>
</evidence>
<feature type="region of interest" description="Disordered" evidence="1">
    <location>
        <begin position="1"/>
        <end position="22"/>
    </location>
</feature>
<comment type="caution">
    <text evidence="3">The sequence shown here is derived from an EMBL/GenBank/DDBJ whole genome shotgun (WGS) entry which is preliminary data.</text>
</comment>
<feature type="domain" description="Clr5" evidence="2">
    <location>
        <begin position="21"/>
        <end position="69"/>
    </location>
</feature>
<keyword evidence="4" id="KW-1185">Reference proteome</keyword>
<dbReference type="OrthoDB" id="5083163at2759"/>
<evidence type="ECO:0000256" key="1">
    <source>
        <dbReference type="SAM" id="MobiDB-lite"/>
    </source>
</evidence>
<gene>
    <name evidence="3" type="ORF">EJ04DRAFT_7451</name>
</gene>
<evidence type="ECO:0000313" key="3">
    <source>
        <dbReference type="EMBL" id="KAF2738925.1"/>
    </source>
</evidence>
<proteinExistence type="predicted"/>
<feature type="compositionally biased region" description="Low complexity" evidence="1">
    <location>
        <begin position="122"/>
        <end position="133"/>
    </location>
</feature>
<sequence>MSQQTPIRFVDPPPRAARIPPQKWEEHREELCSLYQRMKLDDLMRVMKVRHGFEPSKHQYTYQFDQWNKKTAPNTADRFKKYNTMGRPAPPQEQLSTSGPARLETRFPLAPTAAPPPKRPKSMGSLQSSGSRSSLDKPAVPPKKRQKLDAYMASRSPFADPVPHVVARPSRPPTSHPAPTLNRLATAGLQFASTGHPSSSLSSPLTQPATSPGAALSSTIGARTVTFDTTRRTDDNDLFTSTERGDAEPLLSHTDRNVSLRSLEKMPSMSLSIRSNKRRFDSSRPIHMFSQEELADMKMAANFLRSLGFDSDAFELFTILLKQLKDSNQEPTWKTSVALSSVARSAFSSSQVEIARTELEKTFYGPREASSDVEFFLYRMLFAETCTNANEKDEEEWNNEIAIGCEMLTNDKMLDHLPAEHRMFDILTYHYLLKCLEYLNAFVQDSSDKGTIFTDKEHLQIRLLERIPGPFELRHGSMGNPCLRSCLHWCDLELRSMLAVDESWKSLEANNRHCMYWASHIGLYCALWQRWESQRRGFFGNPLPLWMLEAETRMGITSAELLSITCGLIMDSAPTRNSAGSNQINRARAGAHVVCRLSDMALGRKFLDTYSLLGSLLGSAPQKRFHDGPSFVFTLLNSTRERAAFSERARTFARSFIETDLNIILPEVQQDPGLMTRRSSQRLSFVLSDSARNGMEHIAATMFPPLAESIHSSELSAMRCIRDHFQQAARGSLDMQMAQPSAVTRLADRSMSDLSQALSSMSITSTQQAANGMYDAIAASFNDFCEFFAVDEDPFRDGCGPVGDGLSH</sequence>
<dbReference type="InterPro" id="IPR025676">
    <property type="entry name" value="Clr5_dom"/>
</dbReference>
<feature type="region of interest" description="Disordered" evidence="1">
    <location>
        <begin position="233"/>
        <end position="252"/>
    </location>
</feature>
<dbReference type="AlphaFoldDB" id="A0A9P4R8B0"/>
<dbReference type="Proteomes" id="UP000799444">
    <property type="component" value="Unassembled WGS sequence"/>
</dbReference>
<feature type="region of interest" description="Disordered" evidence="1">
    <location>
        <begin position="80"/>
        <end position="217"/>
    </location>
</feature>
<feature type="compositionally biased region" description="Low complexity" evidence="1">
    <location>
        <begin position="197"/>
        <end position="212"/>
    </location>
</feature>
<dbReference type="Pfam" id="PF14420">
    <property type="entry name" value="Clr5"/>
    <property type="match status" value="1"/>
</dbReference>
<feature type="compositionally biased region" description="Basic and acidic residues" evidence="1">
    <location>
        <begin position="243"/>
        <end position="252"/>
    </location>
</feature>
<name>A0A9P4R8B0_9PLEO</name>
<accession>A0A9P4R8B0</accession>
<evidence type="ECO:0000313" key="4">
    <source>
        <dbReference type="Proteomes" id="UP000799444"/>
    </source>
</evidence>